<dbReference type="Pfam" id="PF14322">
    <property type="entry name" value="SusD-like_3"/>
    <property type="match status" value="1"/>
</dbReference>
<dbReference type="STRING" id="1334022.SAMN04487907_1104"/>
<evidence type="ECO:0000256" key="4">
    <source>
        <dbReference type="ARBA" id="ARBA00023136"/>
    </source>
</evidence>
<reference evidence="10" key="1">
    <citation type="submission" date="2016-10" db="EMBL/GenBank/DDBJ databases">
        <authorList>
            <person name="Varghese N."/>
            <person name="Submissions S."/>
        </authorList>
    </citation>
    <scope>NUCLEOTIDE SEQUENCE [LARGE SCALE GENOMIC DNA]</scope>
    <source>
        <strain evidence="10">DSM 24499</strain>
    </source>
</reference>
<evidence type="ECO:0000256" key="6">
    <source>
        <dbReference type="SAM" id="MobiDB-lite"/>
    </source>
</evidence>
<keyword evidence="10" id="KW-1185">Reference proteome</keyword>
<keyword evidence="4" id="KW-0472">Membrane</keyword>
<name>A0A1I1MJM2_9FLAO</name>
<dbReference type="OrthoDB" id="621570at2"/>
<accession>A0A1I1MJM2</accession>
<dbReference type="EMBL" id="FOKV01000010">
    <property type="protein sequence ID" value="SFC85714.1"/>
    <property type="molecule type" value="Genomic_DNA"/>
</dbReference>
<dbReference type="AlphaFoldDB" id="A0A1I1MJM2"/>
<evidence type="ECO:0000259" key="7">
    <source>
        <dbReference type="Pfam" id="PF07980"/>
    </source>
</evidence>
<evidence type="ECO:0000313" key="10">
    <source>
        <dbReference type="Proteomes" id="UP000199438"/>
    </source>
</evidence>
<evidence type="ECO:0000256" key="1">
    <source>
        <dbReference type="ARBA" id="ARBA00004442"/>
    </source>
</evidence>
<evidence type="ECO:0000256" key="3">
    <source>
        <dbReference type="ARBA" id="ARBA00022729"/>
    </source>
</evidence>
<dbReference type="Pfam" id="PF07980">
    <property type="entry name" value="SusD_RagB"/>
    <property type="match status" value="1"/>
</dbReference>
<dbReference type="InterPro" id="IPR033985">
    <property type="entry name" value="SusD-like_N"/>
</dbReference>
<keyword evidence="5" id="KW-0998">Cell outer membrane</keyword>
<dbReference type="CDD" id="cd08977">
    <property type="entry name" value="SusD"/>
    <property type="match status" value="1"/>
</dbReference>
<gene>
    <name evidence="9" type="ORF">SAMN04487907_1104</name>
</gene>
<dbReference type="GO" id="GO:0009279">
    <property type="term" value="C:cell outer membrane"/>
    <property type="evidence" value="ECO:0007669"/>
    <property type="project" value="UniProtKB-SubCell"/>
</dbReference>
<dbReference type="InterPro" id="IPR011990">
    <property type="entry name" value="TPR-like_helical_dom_sf"/>
</dbReference>
<dbReference type="SUPFAM" id="SSF48452">
    <property type="entry name" value="TPR-like"/>
    <property type="match status" value="1"/>
</dbReference>
<feature type="region of interest" description="Disordered" evidence="6">
    <location>
        <begin position="441"/>
        <end position="468"/>
    </location>
</feature>
<protein>
    <submittedName>
        <fullName evidence="9">RagB/SusD domain-containing protein</fullName>
    </submittedName>
</protein>
<evidence type="ECO:0000313" key="9">
    <source>
        <dbReference type="EMBL" id="SFC85714.1"/>
    </source>
</evidence>
<feature type="domain" description="SusD-like N-terminal" evidence="8">
    <location>
        <begin position="86"/>
        <end position="226"/>
    </location>
</feature>
<organism evidence="9 10">
    <name type="scientific">Zunongwangia mangrovi</name>
    <dbReference type="NCBI Taxonomy" id="1334022"/>
    <lineage>
        <taxon>Bacteria</taxon>
        <taxon>Pseudomonadati</taxon>
        <taxon>Bacteroidota</taxon>
        <taxon>Flavobacteriia</taxon>
        <taxon>Flavobacteriales</taxon>
        <taxon>Flavobacteriaceae</taxon>
        <taxon>Zunongwangia</taxon>
    </lineage>
</organism>
<evidence type="ECO:0000256" key="2">
    <source>
        <dbReference type="ARBA" id="ARBA00006275"/>
    </source>
</evidence>
<comment type="similarity">
    <text evidence="2">Belongs to the SusD family.</text>
</comment>
<keyword evidence="3" id="KW-0732">Signal</keyword>
<dbReference type="RefSeq" id="WP_092544638.1">
    <property type="nucleotide sequence ID" value="NZ_FOKV01000010.1"/>
</dbReference>
<feature type="domain" description="RagB/SusD" evidence="7">
    <location>
        <begin position="324"/>
        <end position="468"/>
    </location>
</feature>
<sequence>MKIISNISKCIIVIGCFLIWSCEDFVEVETPDYFLTTQNVYNNDESADRALRGMLNQLFNISFANGSYQSVSFLGGLSADNYDLYSNSQELISFYYNNIPVNNNNNLSLWSGAYNAIYQSNALLEGVRDNSDLSTALVNKIEGVSRFVRAFTYFHLLNLYDEVPLILTTDYQSNALASETDRQEIYNQIILDLETASELLSDSYADNDRTVPNTYACYALLARVHLFLENYQAAEDYSSLVIQASDQYTLLSDFDMVFLADSEEAIWQISPIGWGTSFTHTRDGNALIKTPTVSTPLALSRNFLESYDPTDLRLENWVDYIIQNEDTLFYPYKYKIQYENSGEITEYSMVMRFAEQYLIRAEARTMLSKFAQAIEDINTIRERSGISPISNTEDSHNQDLILQLVINERRKELFSEWGHRWFDLVRFEMLEELSEKNNSEFSTPRSLLFPIPDSERERNPNLNQNPGY</sequence>
<evidence type="ECO:0000256" key="5">
    <source>
        <dbReference type="ARBA" id="ARBA00023237"/>
    </source>
</evidence>
<dbReference type="InterPro" id="IPR012944">
    <property type="entry name" value="SusD_RagB_dom"/>
</dbReference>
<comment type="subcellular location">
    <subcellularLocation>
        <location evidence="1">Cell outer membrane</location>
    </subcellularLocation>
</comment>
<evidence type="ECO:0000259" key="8">
    <source>
        <dbReference type="Pfam" id="PF14322"/>
    </source>
</evidence>
<proteinExistence type="inferred from homology"/>
<dbReference type="Proteomes" id="UP000199438">
    <property type="component" value="Unassembled WGS sequence"/>
</dbReference>
<dbReference type="Gene3D" id="1.25.40.390">
    <property type="match status" value="1"/>
</dbReference>